<reference evidence="1" key="2">
    <citation type="submission" date="2025-08" db="UniProtKB">
        <authorList>
            <consortium name="Ensembl"/>
        </authorList>
    </citation>
    <scope>IDENTIFICATION</scope>
</reference>
<dbReference type="AlphaFoldDB" id="A0A670KKW5"/>
<name>A0A670KKW5_PODMU</name>
<protein>
    <submittedName>
        <fullName evidence="1">Uncharacterized protein</fullName>
    </submittedName>
</protein>
<proteinExistence type="predicted"/>
<accession>A0A670KKW5</accession>
<dbReference type="Ensembl" id="ENSPMRT00000037480.1">
    <property type="protein sequence ID" value="ENSPMRP00000035352.1"/>
    <property type="gene ID" value="ENSPMRG00000022869.1"/>
</dbReference>
<organism evidence="1 2">
    <name type="scientific">Podarcis muralis</name>
    <name type="common">Wall lizard</name>
    <name type="synonym">Lacerta muralis</name>
    <dbReference type="NCBI Taxonomy" id="64176"/>
    <lineage>
        <taxon>Eukaryota</taxon>
        <taxon>Metazoa</taxon>
        <taxon>Chordata</taxon>
        <taxon>Craniata</taxon>
        <taxon>Vertebrata</taxon>
        <taxon>Euteleostomi</taxon>
        <taxon>Lepidosauria</taxon>
        <taxon>Squamata</taxon>
        <taxon>Bifurcata</taxon>
        <taxon>Unidentata</taxon>
        <taxon>Episquamata</taxon>
        <taxon>Laterata</taxon>
        <taxon>Lacertibaenia</taxon>
        <taxon>Lacertidae</taxon>
        <taxon>Podarcis</taxon>
    </lineage>
</organism>
<evidence type="ECO:0000313" key="2">
    <source>
        <dbReference type="Proteomes" id="UP000472272"/>
    </source>
</evidence>
<evidence type="ECO:0000313" key="1">
    <source>
        <dbReference type="Ensembl" id="ENSPMRP00000035352.1"/>
    </source>
</evidence>
<keyword evidence="2" id="KW-1185">Reference proteome</keyword>
<sequence length="96" mass="10572">MALITYKAQQKMAFLGERKFATLYKARDNNTNQIVFVSSQHTYPTIGTHIPHHRDTNTPPSRISLAHPLTASDPFLAGLLPLPSPVLPFLSLASCS</sequence>
<reference evidence="1 2" key="1">
    <citation type="journal article" date="2019" name="Proc. Natl. Acad. Sci. U.S.A.">
        <title>Regulatory changes in pterin and carotenoid genes underlie balanced color polymorphisms in the wall lizard.</title>
        <authorList>
            <person name="Andrade P."/>
            <person name="Pinho C."/>
            <person name="Perez I de Lanuza G."/>
            <person name="Afonso S."/>
            <person name="Brejcha J."/>
            <person name="Rubin C.J."/>
            <person name="Wallerman O."/>
            <person name="Pereira P."/>
            <person name="Sabatino S.J."/>
            <person name="Bellati A."/>
            <person name="Pellitteri-Rosa D."/>
            <person name="Bosakova Z."/>
            <person name="Bunikis I."/>
            <person name="Carretero M.A."/>
            <person name="Feiner N."/>
            <person name="Marsik P."/>
            <person name="Pauperio F."/>
            <person name="Salvi D."/>
            <person name="Soler L."/>
            <person name="While G.M."/>
            <person name="Uller T."/>
            <person name="Font E."/>
            <person name="Andersson L."/>
            <person name="Carneiro M."/>
        </authorList>
    </citation>
    <scope>NUCLEOTIDE SEQUENCE</scope>
</reference>
<dbReference type="Proteomes" id="UP000472272">
    <property type="component" value="Chromosome 15"/>
</dbReference>
<reference evidence="1" key="3">
    <citation type="submission" date="2025-09" db="UniProtKB">
        <authorList>
            <consortium name="Ensembl"/>
        </authorList>
    </citation>
    <scope>IDENTIFICATION</scope>
</reference>